<name>A0A168KLK7_ABSGL</name>
<dbReference type="Pfam" id="PF21294">
    <property type="entry name" value="Polysacc_lyase_14"/>
    <property type="match status" value="1"/>
</dbReference>
<evidence type="ECO:0000313" key="4">
    <source>
        <dbReference type="Proteomes" id="UP000078561"/>
    </source>
</evidence>
<proteinExistence type="predicted"/>
<dbReference type="OrthoDB" id="2395160at2759"/>
<organism evidence="3">
    <name type="scientific">Absidia glauca</name>
    <name type="common">Pin mould</name>
    <dbReference type="NCBI Taxonomy" id="4829"/>
    <lineage>
        <taxon>Eukaryota</taxon>
        <taxon>Fungi</taxon>
        <taxon>Fungi incertae sedis</taxon>
        <taxon>Mucoromycota</taxon>
        <taxon>Mucoromycotina</taxon>
        <taxon>Mucoromycetes</taxon>
        <taxon>Mucorales</taxon>
        <taxon>Cunninghamellaceae</taxon>
        <taxon>Absidia</taxon>
    </lineage>
</organism>
<dbReference type="Proteomes" id="UP000078561">
    <property type="component" value="Unassembled WGS sequence"/>
</dbReference>
<feature type="chain" id="PRO_5007898500" description="Polysaccharide lyase 14 domain-containing protein" evidence="1">
    <location>
        <begin position="22"/>
        <end position="345"/>
    </location>
</feature>
<feature type="domain" description="Polysaccharide lyase 14" evidence="2">
    <location>
        <begin position="90"/>
        <end position="305"/>
    </location>
</feature>
<dbReference type="InParanoid" id="A0A168KLK7"/>
<dbReference type="InterPro" id="IPR048958">
    <property type="entry name" value="Polysacc_lyase_14"/>
</dbReference>
<keyword evidence="4" id="KW-1185">Reference proteome</keyword>
<dbReference type="AlphaFoldDB" id="A0A168KLK7"/>
<dbReference type="OMA" id="ANDWIDS"/>
<dbReference type="EMBL" id="LT550056">
    <property type="protein sequence ID" value="SAL94916.1"/>
    <property type="molecule type" value="Genomic_DNA"/>
</dbReference>
<evidence type="ECO:0000259" key="2">
    <source>
        <dbReference type="Pfam" id="PF21294"/>
    </source>
</evidence>
<feature type="signal peptide" evidence="1">
    <location>
        <begin position="1"/>
        <end position="21"/>
    </location>
</feature>
<reference evidence="3" key="1">
    <citation type="submission" date="2016-04" db="EMBL/GenBank/DDBJ databases">
        <authorList>
            <person name="Evans L.H."/>
            <person name="Alamgir A."/>
            <person name="Owens N."/>
            <person name="Weber N.D."/>
            <person name="Virtaneva K."/>
            <person name="Barbian K."/>
            <person name="Babar A."/>
            <person name="Rosenke K."/>
        </authorList>
    </citation>
    <scope>NUCLEOTIDE SEQUENCE [LARGE SCALE GENOMIC DNA]</scope>
    <source>
        <strain evidence="3">CBS 101.48</strain>
    </source>
</reference>
<protein>
    <recommendedName>
        <fullName evidence="2">Polysaccharide lyase 14 domain-containing protein</fullName>
    </recommendedName>
</protein>
<evidence type="ECO:0000256" key="1">
    <source>
        <dbReference type="SAM" id="SignalP"/>
    </source>
</evidence>
<dbReference type="PANTHER" id="PTHR40124:SF1">
    <property type="entry name" value="DISAGGREGATASE RELATED REPEAT PROTEIN"/>
    <property type="match status" value="1"/>
</dbReference>
<accession>A0A168KLK7</accession>
<evidence type="ECO:0000313" key="3">
    <source>
        <dbReference type="EMBL" id="SAL94916.1"/>
    </source>
</evidence>
<sequence>MRSLSLFRWFLHLSILGITIATPSHDYREQFTQVWTAPMPAPEQTRKAHTEPGVFAPPPDDFIHQEWQIANNYMYGSPDISFIPDPYDHHNGSSVMRVLYGAGSYSPKGSTGDHRSGGAEFYSTPFGNQSYARALLEYDMAMDAGFDWISGGKLPGIYGGKPSEGCSGGRQADGQNCFSIRLMWRENGFGEAYLYIPTNEVLCRDTPEVMCNKHYGVSLFRGRIQFPKEQWTRVQIAVQLNDPPSQSNGVLQVWQDNQLVMDIDGLQFRTTNAVAISSLMFSTFFGGSTPEYATPHDTYTYFKNIQFSVADPVELSAPVASMALLSFSVPRLLLYSCIVVSVLWT</sequence>
<dbReference type="Gene3D" id="2.60.120.200">
    <property type="match status" value="1"/>
</dbReference>
<gene>
    <name evidence="3" type="primary">ABSGL_00210.1 scaffold 367</name>
</gene>
<dbReference type="STRING" id="4829.A0A168KLK7"/>
<keyword evidence="1" id="KW-0732">Signal</keyword>
<dbReference type="PANTHER" id="PTHR40124">
    <property type="match status" value="1"/>
</dbReference>